<evidence type="ECO:0000313" key="2">
    <source>
        <dbReference type="EMBL" id="KAF9944016.1"/>
    </source>
</evidence>
<evidence type="ECO:0000313" key="3">
    <source>
        <dbReference type="Proteomes" id="UP000749646"/>
    </source>
</evidence>
<organism evidence="2 3">
    <name type="scientific">Modicella reniformis</name>
    <dbReference type="NCBI Taxonomy" id="1440133"/>
    <lineage>
        <taxon>Eukaryota</taxon>
        <taxon>Fungi</taxon>
        <taxon>Fungi incertae sedis</taxon>
        <taxon>Mucoromycota</taxon>
        <taxon>Mortierellomycotina</taxon>
        <taxon>Mortierellomycetes</taxon>
        <taxon>Mortierellales</taxon>
        <taxon>Mortierellaceae</taxon>
        <taxon>Modicella</taxon>
    </lineage>
</organism>
<sequence length="105" mass="11969">MSNGHGNFEPGGMAMASISPLDEAALRSEHYQQHQLRLQEKYRLQHQQQMELHHQTSTHPHDPVPDDGTQPYYTSQGQLIIPGPSPCYQARPQYSLSDFELLETL</sequence>
<proteinExistence type="predicted"/>
<dbReference type="AlphaFoldDB" id="A0A9P6LV01"/>
<accession>A0A9P6LV01</accession>
<dbReference type="OrthoDB" id="2376936at2759"/>
<name>A0A9P6LV01_9FUNG</name>
<dbReference type="EMBL" id="JAAAHW010008641">
    <property type="protein sequence ID" value="KAF9944016.1"/>
    <property type="molecule type" value="Genomic_DNA"/>
</dbReference>
<comment type="caution">
    <text evidence="2">The sequence shown here is derived from an EMBL/GenBank/DDBJ whole genome shotgun (WGS) entry which is preliminary data.</text>
</comment>
<evidence type="ECO:0000256" key="1">
    <source>
        <dbReference type="SAM" id="MobiDB-lite"/>
    </source>
</evidence>
<feature type="region of interest" description="Disordered" evidence="1">
    <location>
        <begin position="44"/>
        <end position="78"/>
    </location>
</feature>
<reference evidence="2" key="1">
    <citation type="journal article" date="2020" name="Fungal Divers.">
        <title>Resolving the Mortierellaceae phylogeny through synthesis of multi-gene phylogenetics and phylogenomics.</title>
        <authorList>
            <person name="Vandepol N."/>
            <person name="Liber J."/>
            <person name="Desiro A."/>
            <person name="Na H."/>
            <person name="Kennedy M."/>
            <person name="Barry K."/>
            <person name="Grigoriev I.V."/>
            <person name="Miller A.N."/>
            <person name="O'Donnell K."/>
            <person name="Stajich J.E."/>
            <person name="Bonito G."/>
        </authorList>
    </citation>
    <scope>NUCLEOTIDE SEQUENCE</scope>
    <source>
        <strain evidence="2">MES-2147</strain>
    </source>
</reference>
<feature type="non-terminal residue" evidence="2">
    <location>
        <position position="105"/>
    </location>
</feature>
<feature type="compositionally biased region" description="Basic and acidic residues" evidence="1">
    <location>
        <begin position="51"/>
        <end position="64"/>
    </location>
</feature>
<keyword evidence="3" id="KW-1185">Reference proteome</keyword>
<gene>
    <name evidence="2" type="ORF">BGZ65_012810</name>
</gene>
<protein>
    <submittedName>
        <fullName evidence="2">Uncharacterized protein</fullName>
    </submittedName>
</protein>
<dbReference type="Proteomes" id="UP000749646">
    <property type="component" value="Unassembled WGS sequence"/>
</dbReference>